<organism evidence="2 3">
    <name type="scientific">Mycena pura</name>
    <dbReference type="NCBI Taxonomy" id="153505"/>
    <lineage>
        <taxon>Eukaryota</taxon>
        <taxon>Fungi</taxon>
        <taxon>Dikarya</taxon>
        <taxon>Basidiomycota</taxon>
        <taxon>Agaricomycotina</taxon>
        <taxon>Agaricomycetes</taxon>
        <taxon>Agaricomycetidae</taxon>
        <taxon>Agaricales</taxon>
        <taxon>Marasmiineae</taxon>
        <taxon>Mycenaceae</taxon>
        <taxon>Mycena</taxon>
    </lineage>
</organism>
<feature type="compositionally biased region" description="Polar residues" evidence="1">
    <location>
        <begin position="213"/>
        <end position="225"/>
    </location>
</feature>
<protein>
    <submittedName>
        <fullName evidence="2">Uncharacterized protein</fullName>
    </submittedName>
</protein>
<reference evidence="2" key="1">
    <citation type="submission" date="2023-03" db="EMBL/GenBank/DDBJ databases">
        <title>Massive genome expansion in bonnet fungi (Mycena s.s.) driven by repeated elements and novel gene families across ecological guilds.</title>
        <authorList>
            <consortium name="Lawrence Berkeley National Laboratory"/>
            <person name="Harder C.B."/>
            <person name="Miyauchi S."/>
            <person name="Viragh M."/>
            <person name="Kuo A."/>
            <person name="Thoen E."/>
            <person name="Andreopoulos B."/>
            <person name="Lu D."/>
            <person name="Skrede I."/>
            <person name="Drula E."/>
            <person name="Henrissat B."/>
            <person name="Morin E."/>
            <person name="Kohler A."/>
            <person name="Barry K."/>
            <person name="LaButti K."/>
            <person name="Morin E."/>
            <person name="Salamov A."/>
            <person name="Lipzen A."/>
            <person name="Mereny Z."/>
            <person name="Hegedus B."/>
            <person name="Baldrian P."/>
            <person name="Stursova M."/>
            <person name="Weitz H."/>
            <person name="Taylor A."/>
            <person name="Grigoriev I.V."/>
            <person name="Nagy L.G."/>
            <person name="Martin F."/>
            <person name="Kauserud H."/>
        </authorList>
    </citation>
    <scope>NUCLEOTIDE SEQUENCE</scope>
    <source>
        <strain evidence="2">9144</strain>
    </source>
</reference>
<dbReference type="AlphaFoldDB" id="A0AAD6UU15"/>
<evidence type="ECO:0000256" key="1">
    <source>
        <dbReference type="SAM" id="MobiDB-lite"/>
    </source>
</evidence>
<comment type="caution">
    <text evidence="2">The sequence shown here is derived from an EMBL/GenBank/DDBJ whole genome shotgun (WGS) entry which is preliminary data.</text>
</comment>
<feature type="region of interest" description="Disordered" evidence="1">
    <location>
        <begin position="213"/>
        <end position="234"/>
    </location>
</feature>
<gene>
    <name evidence="2" type="ORF">GGX14DRAFT_594107</name>
</gene>
<accession>A0AAD6UU15</accession>
<keyword evidence="3" id="KW-1185">Reference proteome</keyword>
<proteinExistence type="predicted"/>
<dbReference type="EMBL" id="JARJCW010000116">
    <property type="protein sequence ID" value="KAJ7192743.1"/>
    <property type="molecule type" value="Genomic_DNA"/>
</dbReference>
<sequence>MPPRSCHDNVCAAASRRYKGRTWHRVCWADADMDVSAAYRMLYNLRRKPHRRCSETRASASGVYCATLYSPRRTPARLCRRLGPAWLVVCVDVSVGVVIDDLKSQRRFRRRSPRRTYADVSILRLVARQSDALDVALPWTNTYRLCRRLGSASDYTLYSPRQTPTRLCRRLDPAPALNETAQLCRLCIMDASMLDDCLQPDLRRVYSPTGTDSRNFINETRSSGTAPRRRFGRSQETPVAVLEVTKYGTLQEHEKPSFSCLHAYCLRRLWAASFRHSVLLRLQSYRSSKRVRIGRLRSHGPLMQNLRHVPHAVTLDVSQRNTRASTRRTFFAHSLPKKCVPAHIYYLK</sequence>
<name>A0AAD6UU15_9AGAR</name>
<evidence type="ECO:0000313" key="3">
    <source>
        <dbReference type="Proteomes" id="UP001219525"/>
    </source>
</evidence>
<evidence type="ECO:0000313" key="2">
    <source>
        <dbReference type="EMBL" id="KAJ7192743.1"/>
    </source>
</evidence>
<dbReference type="Proteomes" id="UP001219525">
    <property type="component" value="Unassembled WGS sequence"/>
</dbReference>